<name>A0A1H9QQJ8_9HYPH</name>
<dbReference type="AlphaFoldDB" id="A0A1H9QQJ8"/>
<organism evidence="2 3">
    <name type="scientific">Faunimonas pinastri</name>
    <dbReference type="NCBI Taxonomy" id="1855383"/>
    <lineage>
        <taxon>Bacteria</taxon>
        <taxon>Pseudomonadati</taxon>
        <taxon>Pseudomonadota</taxon>
        <taxon>Alphaproteobacteria</taxon>
        <taxon>Hyphomicrobiales</taxon>
        <taxon>Afifellaceae</taxon>
        <taxon>Faunimonas</taxon>
    </lineage>
</organism>
<reference evidence="2 3" key="1">
    <citation type="submission" date="2016-10" db="EMBL/GenBank/DDBJ databases">
        <authorList>
            <person name="de Groot N.N."/>
        </authorList>
    </citation>
    <scope>NUCLEOTIDE SEQUENCE [LARGE SCALE GENOMIC DNA]</scope>
    <source>
        <strain evidence="2 3">A52C2</strain>
    </source>
</reference>
<evidence type="ECO:0000313" key="3">
    <source>
        <dbReference type="Proteomes" id="UP000199647"/>
    </source>
</evidence>
<dbReference type="STRING" id="1855383.SAMN05216548_13210"/>
<protein>
    <submittedName>
        <fullName evidence="2">Uncharacterized protein</fullName>
    </submittedName>
</protein>
<gene>
    <name evidence="2" type="ORF">SAMN05216548_13210</name>
</gene>
<accession>A0A1H9QQJ8</accession>
<feature type="compositionally biased region" description="Basic and acidic residues" evidence="1">
    <location>
        <begin position="74"/>
        <end position="92"/>
    </location>
</feature>
<evidence type="ECO:0000313" key="2">
    <source>
        <dbReference type="EMBL" id="SER62776.1"/>
    </source>
</evidence>
<dbReference type="Proteomes" id="UP000199647">
    <property type="component" value="Unassembled WGS sequence"/>
</dbReference>
<dbReference type="RefSeq" id="WP_143062082.1">
    <property type="nucleotide sequence ID" value="NZ_FOFG01000032.1"/>
</dbReference>
<dbReference type="EMBL" id="FOFG01000032">
    <property type="protein sequence ID" value="SER62776.1"/>
    <property type="molecule type" value="Genomic_DNA"/>
</dbReference>
<sequence>MTDAPAVTVIEEPDAIAVEIEVPGLPGQQGPVGPANVLKVGTLVTGEPGSDVQITIEGDVPEQLVNFQIPAGKDGTDGRDGTDGSDGKDGTNGKDGAGVVDGVINADKVVLEGTEANGYVPYELIATEDDVVVLGMDEDLRLSFTRNDETEYDDEALLIGGYVGGFLSADGRPVLAWRDDGTVYLRLASEAVGDLVPDLKLFPSASEILGAANPFNVRREAAVGTLYRFNDALETGWKGNPYPTVMEYLQRKDVASTTAMRAALGAIEYLPSTGTSTATGTNGSSGAKVVDTTPPAVLVHSGFGFPPDPSNAIYGTGAHGAGNNLLTATYLTDLVPLQEAAIANSQQGETSETGMVAWLCTWRDKLGLPWKTYVGRAHGAPGKSILEVSKGQNPFSNAVVEIKALAAIATKYRRTVNAPWVRLLGQEHDREYGIPKTTVAAAAGDATIAVDSTSGIHLGELVSSDTGIPSGATIASYVANTSITISAALTAAIPSGTQLTCAPNLAGVGAFLSALQAEYAAAFQSATGQISGPVIAVALMDAPCLTTGTPPDGQSHGSGTAQAIVDWVRANPDISRITHSRYVCLHDTADGANANEFHFAPQGYILDGEYSGKARLVEDVSGSRWVAYGEFITVTRLGTTVKLRIWRDAGCTVPWGGANFDTATFYAATQTCEAVPDGHYGFRYMVAGVNVCTGVAIAGDQVAGDGFDITISQDAAGQLDYAYMGPGSATHASAWGNCFDGGDTINGVTLESRQFPGLVLKNPLITFKAAVA</sequence>
<feature type="region of interest" description="Disordered" evidence="1">
    <location>
        <begin position="69"/>
        <end position="97"/>
    </location>
</feature>
<keyword evidence="3" id="KW-1185">Reference proteome</keyword>
<evidence type="ECO:0000256" key="1">
    <source>
        <dbReference type="SAM" id="MobiDB-lite"/>
    </source>
</evidence>
<proteinExistence type="predicted"/>